<keyword evidence="5" id="KW-0067">ATP-binding</keyword>
<organism evidence="7 8">
    <name type="scientific">Frondihabitans cladoniiphilus</name>
    <dbReference type="NCBI Taxonomy" id="715785"/>
    <lineage>
        <taxon>Bacteria</taxon>
        <taxon>Bacillati</taxon>
        <taxon>Actinomycetota</taxon>
        <taxon>Actinomycetes</taxon>
        <taxon>Micrococcales</taxon>
        <taxon>Microbacteriaceae</taxon>
        <taxon>Frondihabitans</taxon>
    </lineage>
</organism>
<dbReference type="CDD" id="cd01167">
    <property type="entry name" value="bac_FRK"/>
    <property type="match status" value="1"/>
</dbReference>
<dbReference type="PANTHER" id="PTHR43085">
    <property type="entry name" value="HEXOKINASE FAMILY MEMBER"/>
    <property type="match status" value="1"/>
</dbReference>
<evidence type="ECO:0000256" key="3">
    <source>
        <dbReference type="ARBA" id="ARBA00022741"/>
    </source>
</evidence>
<keyword evidence="4 7" id="KW-0418">Kinase</keyword>
<dbReference type="EMBL" id="BAABLM010000001">
    <property type="protein sequence ID" value="GAA4664470.1"/>
    <property type="molecule type" value="Genomic_DNA"/>
</dbReference>
<dbReference type="InterPro" id="IPR011611">
    <property type="entry name" value="PfkB_dom"/>
</dbReference>
<evidence type="ECO:0000313" key="7">
    <source>
        <dbReference type="EMBL" id="GAA4664470.1"/>
    </source>
</evidence>
<dbReference type="PROSITE" id="PS00583">
    <property type="entry name" value="PFKB_KINASES_1"/>
    <property type="match status" value="1"/>
</dbReference>
<dbReference type="InterPro" id="IPR002173">
    <property type="entry name" value="Carboh/pur_kinase_PfkB_CS"/>
</dbReference>
<keyword evidence="8" id="KW-1185">Reference proteome</keyword>
<evidence type="ECO:0000313" key="8">
    <source>
        <dbReference type="Proteomes" id="UP001501295"/>
    </source>
</evidence>
<evidence type="ECO:0000256" key="4">
    <source>
        <dbReference type="ARBA" id="ARBA00022777"/>
    </source>
</evidence>
<sequence length="310" mass="32061">MPPADAAPTSPTDPVFVVGEALVDIVDDAEGHHEHPGGSPLNVAYGLARLGVPTTLRTRFGRDARGRSLREHLDRAGVALDPASLTSEPTSTALATVDAEGHAEYEFEIDWTTGEIEAPRDARVVHTGSIATALAPGADDVLRLFEHAAPGTLLTFDPNVRPGVTPDRAAVVARVDRLAGLAHVVKMSDEDAAWLHPGLSLEAVVAHYLDAGAALVAVTRGGDGCLVAAPGVLVSEPSLPVAVVDTIGAGDSFMSGAIFAILSQGLRARMLDRSLSEADVRRIAEVALRSARVTVSRAGANPPSVAELAG</sequence>
<dbReference type="PROSITE" id="PS00584">
    <property type="entry name" value="PFKB_KINASES_2"/>
    <property type="match status" value="1"/>
</dbReference>
<dbReference type="SUPFAM" id="SSF53613">
    <property type="entry name" value="Ribokinase-like"/>
    <property type="match status" value="1"/>
</dbReference>
<reference evidence="8" key="1">
    <citation type="journal article" date="2019" name="Int. J. Syst. Evol. Microbiol.">
        <title>The Global Catalogue of Microorganisms (GCM) 10K type strain sequencing project: providing services to taxonomists for standard genome sequencing and annotation.</title>
        <authorList>
            <consortium name="The Broad Institute Genomics Platform"/>
            <consortium name="The Broad Institute Genome Sequencing Center for Infectious Disease"/>
            <person name="Wu L."/>
            <person name="Ma J."/>
        </authorList>
    </citation>
    <scope>NUCLEOTIDE SEQUENCE [LARGE SCALE GENOMIC DNA]</scope>
    <source>
        <strain evidence="8">JCM 18956</strain>
    </source>
</reference>
<evidence type="ECO:0000259" key="6">
    <source>
        <dbReference type="Pfam" id="PF00294"/>
    </source>
</evidence>
<dbReference type="Proteomes" id="UP001501295">
    <property type="component" value="Unassembled WGS sequence"/>
</dbReference>
<dbReference type="PANTHER" id="PTHR43085:SF1">
    <property type="entry name" value="PSEUDOURIDINE KINASE-RELATED"/>
    <property type="match status" value="1"/>
</dbReference>
<evidence type="ECO:0000256" key="5">
    <source>
        <dbReference type="ARBA" id="ARBA00022840"/>
    </source>
</evidence>
<dbReference type="InterPro" id="IPR050306">
    <property type="entry name" value="PfkB_Carbo_kinase"/>
</dbReference>
<dbReference type="RefSeq" id="WP_345372109.1">
    <property type="nucleotide sequence ID" value="NZ_BAABLM010000001.1"/>
</dbReference>
<feature type="domain" description="Carbohydrate kinase PfkB" evidence="6">
    <location>
        <begin position="15"/>
        <end position="303"/>
    </location>
</feature>
<dbReference type="Pfam" id="PF00294">
    <property type="entry name" value="PfkB"/>
    <property type="match status" value="1"/>
</dbReference>
<comment type="similarity">
    <text evidence="1">Belongs to the carbohydrate kinase PfkB family.</text>
</comment>
<evidence type="ECO:0000256" key="1">
    <source>
        <dbReference type="ARBA" id="ARBA00010688"/>
    </source>
</evidence>
<evidence type="ECO:0000256" key="2">
    <source>
        <dbReference type="ARBA" id="ARBA00022679"/>
    </source>
</evidence>
<dbReference type="InterPro" id="IPR029056">
    <property type="entry name" value="Ribokinase-like"/>
</dbReference>
<dbReference type="GO" id="GO:0016301">
    <property type="term" value="F:kinase activity"/>
    <property type="evidence" value="ECO:0007669"/>
    <property type="project" value="UniProtKB-KW"/>
</dbReference>
<name>A0ABP8VJE4_9MICO</name>
<gene>
    <name evidence="7" type="ORF">GCM10025780_01730</name>
</gene>
<proteinExistence type="inferred from homology"/>
<keyword evidence="2" id="KW-0808">Transferase</keyword>
<comment type="caution">
    <text evidence="7">The sequence shown here is derived from an EMBL/GenBank/DDBJ whole genome shotgun (WGS) entry which is preliminary data.</text>
</comment>
<accession>A0ABP8VJE4</accession>
<protein>
    <submittedName>
        <fullName evidence="7">Carbohydrate kinase</fullName>
    </submittedName>
</protein>
<dbReference type="Gene3D" id="3.40.1190.20">
    <property type="match status" value="1"/>
</dbReference>
<keyword evidence="3" id="KW-0547">Nucleotide-binding</keyword>